<evidence type="ECO:0000256" key="7">
    <source>
        <dbReference type="ARBA" id="ARBA00022764"/>
    </source>
</evidence>
<evidence type="ECO:0000256" key="2">
    <source>
        <dbReference type="ARBA" id="ARBA00005938"/>
    </source>
</evidence>
<evidence type="ECO:0000313" key="13">
    <source>
        <dbReference type="EMBL" id="NDP48909.1"/>
    </source>
</evidence>
<evidence type="ECO:0000256" key="1">
    <source>
        <dbReference type="ARBA" id="ARBA00004418"/>
    </source>
</evidence>
<dbReference type="Pfam" id="PF00403">
    <property type="entry name" value="HMA"/>
    <property type="match status" value="1"/>
</dbReference>
<protein>
    <recommendedName>
        <fullName evidence="10">Periplasmic mercury ion-binding protein</fullName>
    </recommendedName>
</protein>
<feature type="chain" id="PRO_5028991610" description="Periplasmic mercury ion-binding protein" evidence="11">
    <location>
        <begin position="25"/>
        <end position="99"/>
    </location>
</feature>
<dbReference type="InterPro" id="IPR006121">
    <property type="entry name" value="HMA_dom"/>
</dbReference>
<dbReference type="NCBIfam" id="TIGR02052">
    <property type="entry name" value="MerP"/>
    <property type="match status" value="1"/>
</dbReference>
<gene>
    <name evidence="10 13" type="primary">merP</name>
    <name evidence="13" type="ORF">GZ085_11100</name>
</gene>
<dbReference type="PROSITE" id="PS01047">
    <property type="entry name" value="HMA_1"/>
    <property type="match status" value="1"/>
</dbReference>
<dbReference type="GO" id="GO:0015097">
    <property type="term" value="F:mercury ion transmembrane transporter activity"/>
    <property type="evidence" value="ECO:0007669"/>
    <property type="project" value="UniProtKB-UniRule"/>
</dbReference>
<evidence type="ECO:0000256" key="8">
    <source>
        <dbReference type="ARBA" id="ARBA00022914"/>
    </source>
</evidence>
<evidence type="ECO:0000256" key="6">
    <source>
        <dbReference type="ARBA" id="ARBA00022729"/>
    </source>
</evidence>
<sequence length="99" mass="10382">MKNPVKQSIFLATMLIAFSSPLFAAQKTVTLGVPGMTCGACPITVKKAISRVDGVTQTEVDFDSRQAVVTYDDAKANVDQIMKATANAGYPAAVKGTAK</sequence>
<keyword evidence="5 10" id="KW-0479">Metal-binding</keyword>
<dbReference type="InterPro" id="IPR001802">
    <property type="entry name" value="MerP/CopZ"/>
</dbReference>
<keyword evidence="8 10" id="KW-0476">Mercury</keyword>
<dbReference type="FunFam" id="3.30.70.100:FF:000005">
    <property type="entry name" value="Copper-exporting P-type ATPase A"/>
    <property type="match status" value="1"/>
</dbReference>
<proteinExistence type="inferred from homology"/>
<comment type="subcellular location">
    <subcellularLocation>
        <location evidence="1 10">Periplasm</location>
    </subcellularLocation>
</comment>
<dbReference type="AlphaFoldDB" id="A0A7C9TD74"/>
<evidence type="ECO:0000256" key="4">
    <source>
        <dbReference type="ARBA" id="ARBA00022466"/>
    </source>
</evidence>
<evidence type="ECO:0000259" key="12">
    <source>
        <dbReference type="PROSITE" id="PS50846"/>
    </source>
</evidence>
<dbReference type="GO" id="GO:0045340">
    <property type="term" value="F:mercury ion binding"/>
    <property type="evidence" value="ECO:0007669"/>
    <property type="project" value="UniProtKB-UniRule"/>
</dbReference>
<dbReference type="InterPro" id="IPR017969">
    <property type="entry name" value="Heavy-metal-associated_CS"/>
</dbReference>
<reference evidence="13 14" key="1">
    <citation type="submission" date="2019-09" db="EMBL/GenBank/DDBJ databases">
        <title>H2 Metabolism Revealed by Metagenomic Analysis in Subglacial Sediment of East Antarctica.</title>
        <authorList>
            <person name="Yang Z."/>
            <person name="Zhang Y."/>
            <person name="Lv Y."/>
            <person name="Yan W."/>
            <person name="Xiao X."/>
            <person name="Sun B."/>
            <person name="Ma H."/>
        </authorList>
    </citation>
    <scope>NUCLEOTIDE SEQUENCE [LARGE SCALE GENOMIC DNA]</scope>
    <source>
        <strain evidence="13">Bin2_2</strain>
    </source>
</reference>
<dbReference type="Proteomes" id="UP000483432">
    <property type="component" value="Unassembled WGS sequence"/>
</dbReference>
<evidence type="ECO:0000256" key="3">
    <source>
        <dbReference type="ARBA" id="ARBA00011245"/>
    </source>
</evidence>
<dbReference type="EMBL" id="JAAFGW010000179">
    <property type="protein sequence ID" value="NDP48909.1"/>
    <property type="molecule type" value="Genomic_DNA"/>
</dbReference>
<evidence type="ECO:0000256" key="5">
    <source>
        <dbReference type="ARBA" id="ARBA00022723"/>
    </source>
</evidence>
<comment type="function">
    <text evidence="9 10">Involved in mercury resistance. Acts as a mercury scavenger that specifically binds to a mercuric ion in the periplasm and probably passes it to the cytoplasmic mercuric reductase MerA via the mercuric transport protein MerT.</text>
</comment>
<dbReference type="SUPFAM" id="SSF55008">
    <property type="entry name" value="HMA, heavy metal-associated domain"/>
    <property type="match status" value="1"/>
</dbReference>
<keyword evidence="7 10" id="KW-0574">Periplasm</keyword>
<keyword evidence="4 10" id="KW-0475">Mercuric resistance</keyword>
<organism evidence="13 14">
    <name type="scientific">Sulfuriferula multivorans</name>
    <dbReference type="NCBI Taxonomy" id="1559896"/>
    <lineage>
        <taxon>Bacteria</taxon>
        <taxon>Pseudomonadati</taxon>
        <taxon>Pseudomonadota</taxon>
        <taxon>Betaproteobacteria</taxon>
        <taxon>Nitrosomonadales</taxon>
        <taxon>Sulfuricellaceae</taxon>
        <taxon>Sulfuriferula</taxon>
    </lineage>
</organism>
<feature type="signal peptide" evidence="11">
    <location>
        <begin position="1"/>
        <end position="24"/>
    </location>
</feature>
<comment type="subunit">
    <text evidence="3">Monomer.</text>
</comment>
<dbReference type="PROSITE" id="PS50846">
    <property type="entry name" value="HMA_2"/>
    <property type="match status" value="1"/>
</dbReference>
<dbReference type="Gene3D" id="3.30.70.100">
    <property type="match status" value="1"/>
</dbReference>
<evidence type="ECO:0000256" key="10">
    <source>
        <dbReference type="RuleBase" id="RU361212"/>
    </source>
</evidence>
<feature type="domain" description="HMA" evidence="12">
    <location>
        <begin position="27"/>
        <end position="93"/>
    </location>
</feature>
<evidence type="ECO:0000256" key="11">
    <source>
        <dbReference type="SAM" id="SignalP"/>
    </source>
</evidence>
<dbReference type="InterPro" id="IPR036163">
    <property type="entry name" value="HMA_dom_sf"/>
</dbReference>
<keyword evidence="6 11" id="KW-0732">Signal</keyword>
<evidence type="ECO:0000256" key="9">
    <source>
        <dbReference type="ARBA" id="ARBA00045344"/>
    </source>
</evidence>
<dbReference type="GO" id="GO:0042597">
    <property type="term" value="C:periplasmic space"/>
    <property type="evidence" value="ECO:0007669"/>
    <property type="project" value="UniProtKB-SubCell"/>
</dbReference>
<dbReference type="PRINTS" id="PR00946">
    <property type="entry name" value="HGSCAVENGER"/>
</dbReference>
<comment type="caution">
    <text evidence="13">The sequence shown here is derived from an EMBL/GenBank/DDBJ whole genome shotgun (WGS) entry which is preliminary data.</text>
</comment>
<dbReference type="InterPro" id="IPR011795">
    <property type="entry name" value="MerP"/>
</dbReference>
<comment type="similarity">
    <text evidence="2">Belongs to the MerP family.</text>
</comment>
<name>A0A7C9TD74_9PROT</name>
<accession>A0A7C9TD74</accession>
<dbReference type="CDD" id="cd00371">
    <property type="entry name" value="HMA"/>
    <property type="match status" value="1"/>
</dbReference>
<evidence type="ECO:0000313" key="14">
    <source>
        <dbReference type="Proteomes" id="UP000483432"/>
    </source>
</evidence>